<dbReference type="RefSeq" id="WP_115822889.1">
    <property type="nucleotide sequence ID" value="NZ_QUAE01000003.1"/>
</dbReference>
<dbReference type="InterPro" id="IPR051450">
    <property type="entry name" value="Gfo/Idh/MocA_Oxidoreductases"/>
</dbReference>
<name>A0A3E0JBI2_9BACI</name>
<dbReference type="GO" id="GO:0000166">
    <property type="term" value="F:nucleotide binding"/>
    <property type="evidence" value="ECO:0007669"/>
    <property type="project" value="InterPro"/>
</dbReference>
<dbReference type="InterPro" id="IPR055170">
    <property type="entry name" value="GFO_IDH_MocA-like_dom"/>
</dbReference>
<feature type="domain" description="GFO/IDH/MocA-like oxidoreductase" evidence="2">
    <location>
        <begin position="130"/>
        <end position="248"/>
    </location>
</feature>
<proteinExistence type="predicted"/>
<dbReference type="EMBL" id="QUAE01000003">
    <property type="protein sequence ID" value="REJ10308.1"/>
    <property type="molecule type" value="Genomic_DNA"/>
</dbReference>
<dbReference type="PANTHER" id="PTHR43377">
    <property type="entry name" value="BILIVERDIN REDUCTASE A"/>
    <property type="match status" value="1"/>
</dbReference>
<evidence type="ECO:0000313" key="3">
    <source>
        <dbReference type="EMBL" id="REJ10308.1"/>
    </source>
</evidence>
<dbReference type="Proteomes" id="UP000256305">
    <property type="component" value="Unassembled WGS sequence"/>
</dbReference>
<gene>
    <name evidence="3" type="ORF">DYE48_06295</name>
</gene>
<dbReference type="PANTHER" id="PTHR43377:SF1">
    <property type="entry name" value="BILIVERDIN REDUCTASE A"/>
    <property type="match status" value="1"/>
</dbReference>
<dbReference type="Pfam" id="PF01408">
    <property type="entry name" value="GFO_IDH_MocA"/>
    <property type="match status" value="1"/>
</dbReference>
<protein>
    <submittedName>
        <fullName evidence="3">Gfo/Idh/MocA family oxidoreductase</fullName>
    </submittedName>
</protein>
<sequence>MMLTVGVIGGGVIAREHLEAIQSLNDLHAVALAEIDSSKRDALSGEFGLNGYSDYKQMIQETTPDIVIITLPHHLHKEAALFSARQGCHLLLEKPMALNAEECEEIIKAAAEHNVQLLVGHIQHYFQENRMAKRVIQELELGDLVFINETRHLNYFTDDRPEWFLNPACSGGGIIMNIGAHCVDKIQWVVGEPFTKVTSNLSYSSPGIEGAGLLHLETESGIPVSISISGYNPVPKHVTEFVFTKGMMKVEIGKGVWVSKHGRYEQVYSSNQDHPFQDQLIELMNGITGKSPIENTGVYGKSIIQVIESIYQSDQEVKTLRLSHSLQGKEGLV</sequence>
<accession>A0A3E0JBI2</accession>
<organism evidence="3 4">
    <name type="scientific">Halobacillus trueperi</name>
    <dbReference type="NCBI Taxonomy" id="156205"/>
    <lineage>
        <taxon>Bacteria</taxon>
        <taxon>Bacillati</taxon>
        <taxon>Bacillota</taxon>
        <taxon>Bacilli</taxon>
        <taxon>Bacillales</taxon>
        <taxon>Bacillaceae</taxon>
        <taxon>Halobacillus</taxon>
    </lineage>
</organism>
<reference evidence="3 4" key="1">
    <citation type="submission" date="2018-08" db="EMBL/GenBank/DDBJ databases">
        <title>Genome sequence of Halobacillus trueperi KCTC 3686.</title>
        <authorList>
            <person name="Cho K.H."/>
            <person name="Kwak M.-J."/>
            <person name="Kim B.-Y."/>
            <person name="Chun J."/>
        </authorList>
    </citation>
    <scope>NUCLEOTIDE SEQUENCE [LARGE SCALE GENOMIC DNA]</scope>
    <source>
        <strain evidence="3 4">KCTC 3686</strain>
    </source>
</reference>
<dbReference type="InterPro" id="IPR000683">
    <property type="entry name" value="Gfo/Idh/MocA-like_OxRdtase_N"/>
</dbReference>
<dbReference type="SUPFAM" id="SSF51735">
    <property type="entry name" value="NAD(P)-binding Rossmann-fold domains"/>
    <property type="match status" value="1"/>
</dbReference>
<dbReference type="SUPFAM" id="SSF55347">
    <property type="entry name" value="Glyceraldehyde-3-phosphate dehydrogenase-like, C-terminal domain"/>
    <property type="match status" value="1"/>
</dbReference>
<dbReference type="AlphaFoldDB" id="A0A3E0JBI2"/>
<dbReference type="Gene3D" id="3.40.50.720">
    <property type="entry name" value="NAD(P)-binding Rossmann-like Domain"/>
    <property type="match status" value="1"/>
</dbReference>
<evidence type="ECO:0000259" key="1">
    <source>
        <dbReference type="Pfam" id="PF01408"/>
    </source>
</evidence>
<evidence type="ECO:0000313" key="4">
    <source>
        <dbReference type="Proteomes" id="UP000256305"/>
    </source>
</evidence>
<dbReference type="Pfam" id="PF22725">
    <property type="entry name" value="GFO_IDH_MocA_C3"/>
    <property type="match status" value="1"/>
</dbReference>
<feature type="domain" description="Gfo/Idh/MocA-like oxidoreductase N-terminal" evidence="1">
    <location>
        <begin position="4"/>
        <end position="121"/>
    </location>
</feature>
<comment type="caution">
    <text evidence="3">The sequence shown here is derived from an EMBL/GenBank/DDBJ whole genome shotgun (WGS) entry which is preliminary data.</text>
</comment>
<keyword evidence="4" id="KW-1185">Reference proteome</keyword>
<dbReference type="Gene3D" id="3.30.360.10">
    <property type="entry name" value="Dihydrodipicolinate Reductase, domain 2"/>
    <property type="match status" value="1"/>
</dbReference>
<evidence type="ECO:0000259" key="2">
    <source>
        <dbReference type="Pfam" id="PF22725"/>
    </source>
</evidence>
<dbReference type="InterPro" id="IPR036291">
    <property type="entry name" value="NAD(P)-bd_dom_sf"/>
</dbReference>